<sequence length="817" mass="92133">MATDVEGAGSSITAFQMDEAYEFCAPRFFDFMKEETQEEIQKTELWFETSLSYAPSPFMPKIKTARSIQIDSIGDFGNFEKSQKGSETAISSNQGEDPTSAVPNRTSNEQGAIKITEAQSENAKNSFEFVAENKPCQVKNHVKEEPSVLPGISTLSAGLKNPQKHTSSFVFPTIPSSNSAVVQAAAEASTPRLVRGPVKGVATTNYSETATEALTPKPHRASVKGAPPTSSRNQTAIKIANQIRQQSAAKHTSQSPALPSMKSVKQKTTAKCPDSVTAKNSMAADIAQENQAIKRQKLDGGKSRQILNVKNRVLPHKSKLGQTLSGGMDVFASVAKGHQEATAFISAAEMVKKFQSKPRDIELSQSRSFSHVDSASVIQRRPKLTLTRPKEPELETAHRVRAVRIKSSAELEEEMLAKIPKFKARPVNKKILEAPTLPAMPRSAPQLPEFQEFHLKTMERANQHAETSSVVSSTVDSSSQNQGKHLTLTEPRPPQLETSLRARPPRVKSSQEVEVEELQKIPKFKARPLNRKIFESKGDLGLPCNQKRQVTNPQEFHFATNDRLGPPTASVADLFDKLSLHSESSCRDQQVPRITVPNPFHLHTEERGLEKERQFTVQVLYKQIEEERARIPKANPYPYTTDYPVMPPKPEPKPCTKPEIFQLESLVRHEEEMQRKLEEKARLEKEEAQRRLFKAQPVMKEDPLPPLERMRKPLTEVQEFVLHVDHRAVHRSEFDKKIKEKESMYKRLREENESMKQIEEEKAVKQMRRTMVPHARPLPKFDNPFLPQKSTKEATKPKSPKLRVIRREDRCHTSHLR</sequence>
<evidence type="ECO:0000313" key="2">
    <source>
        <dbReference type="Proteomes" id="UP000827976"/>
    </source>
</evidence>
<accession>A0ACB7UNB2</accession>
<comment type="caution">
    <text evidence="1">The sequence shown here is derived from an EMBL/GenBank/DDBJ whole genome shotgun (WGS) entry which is preliminary data.</text>
</comment>
<dbReference type="EMBL" id="CM037025">
    <property type="protein sequence ID" value="KAH7662000.1"/>
    <property type="molecule type" value="Genomic_DNA"/>
</dbReference>
<gene>
    <name evidence="1" type="ORF">IHE45_15G101600</name>
</gene>
<keyword evidence="2" id="KW-1185">Reference proteome</keyword>
<evidence type="ECO:0000313" key="1">
    <source>
        <dbReference type="EMBL" id="KAH7662000.1"/>
    </source>
</evidence>
<proteinExistence type="predicted"/>
<dbReference type="Proteomes" id="UP000827976">
    <property type="component" value="Chromosome 15"/>
</dbReference>
<name>A0ACB7UNB2_DIOAL</name>
<protein>
    <submittedName>
        <fullName evidence="1">TPX2 protein</fullName>
    </submittedName>
</protein>
<organism evidence="1 2">
    <name type="scientific">Dioscorea alata</name>
    <name type="common">Purple yam</name>
    <dbReference type="NCBI Taxonomy" id="55571"/>
    <lineage>
        <taxon>Eukaryota</taxon>
        <taxon>Viridiplantae</taxon>
        <taxon>Streptophyta</taxon>
        <taxon>Embryophyta</taxon>
        <taxon>Tracheophyta</taxon>
        <taxon>Spermatophyta</taxon>
        <taxon>Magnoliopsida</taxon>
        <taxon>Liliopsida</taxon>
        <taxon>Dioscoreales</taxon>
        <taxon>Dioscoreaceae</taxon>
        <taxon>Dioscorea</taxon>
    </lineage>
</organism>
<reference evidence="2" key="1">
    <citation type="journal article" date="2022" name="Nat. Commun.">
        <title>Chromosome evolution and the genetic basis of agronomically important traits in greater yam.</title>
        <authorList>
            <person name="Bredeson J.V."/>
            <person name="Lyons J.B."/>
            <person name="Oniyinde I.O."/>
            <person name="Okereke N.R."/>
            <person name="Kolade O."/>
            <person name="Nnabue I."/>
            <person name="Nwadili C.O."/>
            <person name="Hribova E."/>
            <person name="Parker M."/>
            <person name="Nwogha J."/>
            <person name="Shu S."/>
            <person name="Carlson J."/>
            <person name="Kariba R."/>
            <person name="Muthemba S."/>
            <person name="Knop K."/>
            <person name="Barton G.J."/>
            <person name="Sherwood A.V."/>
            <person name="Lopez-Montes A."/>
            <person name="Asiedu R."/>
            <person name="Jamnadass R."/>
            <person name="Muchugi A."/>
            <person name="Goodstein D."/>
            <person name="Egesi C.N."/>
            <person name="Featherston J."/>
            <person name="Asfaw A."/>
            <person name="Simpson G.G."/>
            <person name="Dolezel J."/>
            <person name="Hendre P.S."/>
            <person name="Van Deynze A."/>
            <person name="Kumar P.L."/>
            <person name="Obidiegwu J.E."/>
            <person name="Bhattacharjee R."/>
            <person name="Rokhsar D.S."/>
        </authorList>
    </citation>
    <scope>NUCLEOTIDE SEQUENCE [LARGE SCALE GENOMIC DNA]</scope>
    <source>
        <strain evidence="2">cv. TDa95/00328</strain>
    </source>
</reference>